<sequence>MTMPRTEADAYDRRSLHERIAADLREEIMSGDLAPGAKLPSTTQLTARFVASNATVQKALQLLKDERLVIGRPGAAVTVREHRQRTMRPASYMAPAQTGEPYRWLTEAAKLGAQARSELVDVAETTPPADVAAALKLAAGGTALLRRQVLFIDDEPVELVTSYYPLEIAHGTALMERRKIKGGTPTLLAELGHPPRLSVDRVSARVPTQEQYTALQLPSSLPVLRTLRVVYSDGERPIEATVMAKAGHLYELQYEFTPE</sequence>
<evidence type="ECO:0000256" key="3">
    <source>
        <dbReference type="ARBA" id="ARBA00023163"/>
    </source>
</evidence>
<protein>
    <submittedName>
        <fullName evidence="5">GntR family transcriptional regulator</fullName>
    </submittedName>
</protein>
<dbReference type="PANTHER" id="PTHR44846">
    <property type="entry name" value="MANNOSYL-D-GLYCERATE TRANSPORT/METABOLISM SYSTEM REPRESSOR MNGR-RELATED"/>
    <property type="match status" value="1"/>
</dbReference>
<dbReference type="InterPro" id="IPR028978">
    <property type="entry name" value="Chorismate_lyase_/UTRA_dom_sf"/>
</dbReference>
<dbReference type="PANTHER" id="PTHR44846:SF17">
    <property type="entry name" value="GNTR-FAMILY TRANSCRIPTIONAL REGULATOR"/>
    <property type="match status" value="1"/>
</dbReference>
<dbReference type="Gene3D" id="1.10.10.10">
    <property type="entry name" value="Winged helix-like DNA-binding domain superfamily/Winged helix DNA-binding domain"/>
    <property type="match status" value="1"/>
</dbReference>
<dbReference type="InterPro" id="IPR011663">
    <property type="entry name" value="UTRA"/>
</dbReference>
<keyword evidence="2" id="KW-0238">DNA-binding</keyword>
<evidence type="ECO:0000313" key="6">
    <source>
        <dbReference type="Proteomes" id="UP001218629"/>
    </source>
</evidence>
<dbReference type="Gene3D" id="3.40.1410.10">
    <property type="entry name" value="Chorismate lyase-like"/>
    <property type="match status" value="1"/>
</dbReference>
<gene>
    <name evidence="5" type="ORF">MOV08_17135</name>
</gene>
<feature type="domain" description="HTH gntR-type" evidence="4">
    <location>
        <begin position="14"/>
        <end position="82"/>
    </location>
</feature>
<keyword evidence="6" id="KW-1185">Reference proteome</keyword>
<dbReference type="Pfam" id="PF07702">
    <property type="entry name" value="UTRA"/>
    <property type="match status" value="1"/>
</dbReference>
<dbReference type="InterPro" id="IPR036390">
    <property type="entry name" value="WH_DNA-bd_sf"/>
</dbReference>
<evidence type="ECO:0000256" key="1">
    <source>
        <dbReference type="ARBA" id="ARBA00023015"/>
    </source>
</evidence>
<dbReference type="Pfam" id="PF00392">
    <property type="entry name" value="GntR"/>
    <property type="match status" value="1"/>
</dbReference>
<dbReference type="SMART" id="SM00345">
    <property type="entry name" value="HTH_GNTR"/>
    <property type="match status" value="1"/>
</dbReference>
<dbReference type="SUPFAM" id="SSF64288">
    <property type="entry name" value="Chorismate lyase-like"/>
    <property type="match status" value="1"/>
</dbReference>
<evidence type="ECO:0000259" key="4">
    <source>
        <dbReference type="PROSITE" id="PS50949"/>
    </source>
</evidence>
<dbReference type="Proteomes" id="UP001218629">
    <property type="component" value="Chromosome"/>
</dbReference>
<dbReference type="SUPFAM" id="SSF46785">
    <property type="entry name" value="Winged helix' DNA-binding domain"/>
    <property type="match status" value="1"/>
</dbReference>
<dbReference type="InterPro" id="IPR050679">
    <property type="entry name" value="Bact_HTH_transcr_reg"/>
</dbReference>
<name>A0ABY8A7R1_9ACTN</name>
<dbReference type="InterPro" id="IPR036388">
    <property type="entry name" value="WH-like_DNA-bd_sf"/>
</dbReference>
<dbReference type="SMART" id="SM00866">
    <property type="entry name" value="UTRA"/>
    <property type="match status" value="1"/>
</dbReference>
<proteinExistence type="predicted"/>
<accession>A0ABY8A7R1</accession>
<organism evidence="5 6">
    <name type="scientific">Streptomyces yunnanensis</name>
    <dbReference type="NCBI Taxonomy" id="156453"/>
    <lineage>
        <taxon>Bacteria</taxon>
        <taxon>Bacillati</taxon>
        <taxon>Actinomycetota</taxon>
        <taxon>Actinomycetes</taxon>
        <taxon>Kitasatosporales</taxon>
        <taxon>Streptomycetaceae</taxon>
        <taxon>Streptomyces</taxon>
    </lineage>
</organism>
<dbReference type="CDD" id="cd07377">
    <property type="entry name" value="WHTH_GntR"/>
    <property type="match status" value="1"/>
</dbReference>
<reference evidence="5 6" key="1">
    <citation type="submission" date="2022-03" db="EMBL/GenBank/DDBJ databases">
        <title>Streptomyces yunnanensis P86,complete genome.</title>
        <authorList>
            <person name="Chen S."/>
            <person name="Zhang Q."/>
        </authorList>
    </citation>
    <scope>NUCLEOTIDE SEQUENCE [LARGE SCALE GENOMIC DNA]</scope>
    <source>
        <strain evidence="5 6">P86</strain>
    </source>
</reference>
<keyword evidence="1" id="KW-0805">Transcription regulation</keyword>
<evidence type="ECO:0000256" key="2">
    <source>
        <dbReference type="ARBA" id="ARBA00023125"/>
    </source>
</evidence>
<dbReference type="PROSITE" id="PS50949">
    <property type="entry name" value="HTH_GNTR"/>
    <property type="match status" value="1"/>
</dbReference>
<keyword evidence="3" id="KW-0804">Transcription</keyword>
<dbReference type="RefSeq" id="WP_275307947.1">
    <property type="nucleotide sequence ID" value="NZ_CP095749.1"/>
</dbReference>
<evidence type="ECO:0000313" key="5">
    <source>
        <dbReference type="EMBL" id="WEB40833.1"/>
    </source>
</evidence>
<dbReference type="EMBL" id="CP095749">
    <property type="protein sequence ID" value="WEB40833.1"/>
    <property type="molecule type" value="Genomic_DNA"/>
</dbReference>
<dbReference type="InterPro" id="IPR000524">
    <property type="entry name" value="Tscrpt_reg_HTH_GntR"/>
</dbReference>